<dbReference type="PANTHER" id="PTHR16740:SF1">
    <property type="entry name" value="CYTOCHROME B5-RELATED PROTEIN-RELATED"/>
    <property type="match status" value="1"/>
</dbReference>
<feature type="transmembrane region" description="Helical" evidence="6">
    <location>
        <begin position="278"/>
        <end position="295"/>
    </location>
</feature>
<name>A0A1I8NFP5_MUSDO</name>
<evidence type="ECO:0000313" key="10">
    <source>
        <dbReference type="RefSeq" id="XP_005176332.1"/>
    </source>
</evidence>
<comment type="function">
    <text evidence="4">May play a role in muscle cell metabolism.</text>
</comment>
<accession>A0A1I8NFP5</accession>
<proteinExistence type="inferred from homology"/>
<dbReference type="Pfam" id="PF00487">
    <property type="entry name" value="FA_desaturase"/>
    <property type="match status" value="1"/>
</dbReference>
<evidence type="ECO:0000256" key="4">
    <source>
        <dbReference type="ARBA" id="ARBA00055674"/>
    </source>
</evidence>
<dbReference type="InterPro" id="IPR005804">
    <property type="entry name" value="FA_desaturase_dom"/>
</dbReference>
<dbReference type="GO" id="GO:0046872">
    <property type="term" value="F:metal ion binding"/>
    <property type="evidence" value="ECO:0007669"/>
    <property type="project" value="UniProtKB-UniRule"/>
</dbReference>
<evidence type="ECO:0000313" key="8">
    <source>
        <dbReference type="EnsemblMetazoa" id="MDOA014688-PA"/>
    </source>
</evidence>
<keyword evidence="6" id="KW-1133">Transmembrane helix</keyword>
<keyword evidence="6" id="KW-0812">Transmembrane</keyword>
<keyword evidence="6" id="KW-0472">Membrane</keyword>
<dbReference type="EnsemblMetazoa" id="MDOA014688-RA">
    <property type="protein sequence ID" value="MDOA014688-PA"/>
    <property type="gene ID" value="MDOA014688"/>
</dbReference>
<dbReference type="InterPro" id="IPR053100">
    <property type="entry name" value="Cytochrome_b5-related"/>
</dbReference>
<evidence type="ECO:0000313" key="9">
    <source>
        <dbReference type="Proteomes" id="UP001652621"/>
    </source>
</evidence>
<keyword evidence="1 6" id="KW-0349">Heme</keyword>
<dbReference type="OrthoDB" id="260519at2759"/>
<reference evidence="10" key="2">
    <citation type="submission" date="2025-04" db="UniProtKB">
        <authorList>
            <consortium name="RefSeq"/>
        </authorList>
    </citation>
    <scope>IDENTIFICATION</scope>
    <source>
        <strain evidence="10">Aabys</strain>
    </source>
</reference>
<organism evidence="8">
    <name type="scientific">Musca domestica</name>
    <name type="common">House fly</name>
    <dbReference type="NCBI Taxonomy" id="7370"/>
    <lineage>
        <taxon>Eukaryota</taxon>
        <taxon>Metazoa</taxon>
        <taxon>Ecdysozoa</taxon>
        <taxon>Arthropoda</taxon>
        <taxon>Hexapoda</taxon>
        <taxon>Insecta</taxon>
        <taxon>Pterygota</taxon>
        <taxon>Neoptera</taxon>
        <taxon>Endopterygota</taxon>
        <taxon>Diptera</taxon>
        <taxon>Brachycera</taxon>
        <taxon>Muscomorpha</taxon>
        <taxon>Muscoidea</taxon>
        <taxon>Muscidae</taxon>
        <taxon>Musca</taxon>
    </lineage>
</organism>
<dbReference type="PROSITE" id="PS00191">
    <property type="entry name" value="CYTOCHROME_B5_1"/>
    <property type="match status" value="1"/>
</dbReference>
<dbReference type="SUPFAM" id="SSF55856">
    <property type="entry name" value="Cytochrome b5-like heme/steroid binding domain"/>
    <property type="match status" value="1"/>
</dbReference>
<dbReference type="InterPro" id="IPR001199">
    <property type="entry name" value="Cyt_B5-like_heme/steroid-bd"/>
</dbReference>
<dbReference type="Gene3D" id="3.10.120.10">
    <property type="entry name" value="Cytochrome b5-like heme/steroid binding domain"/>
    <property type="match status" value="1"/>
</dbReference>
<sequence length="433" mass="50678">MPSGETCKKSAIALKPLTYRKQIFSTIPRWLEGKRQDDEAEDLWRIYDNLYDLHGFINHHPGGKFWLQQTKGMDITEAFETHHIRAVPQALLDKYFVRKASKPRNYILTLEENGFYRTLKRRVGAQLDEMDYSPRRRTYLYHLALLAASVILSLISTRLDSMLVEALTGLLIVWQAVAAHNYFHQRDNWQMYSFNLTLMNFADWRISHALSHHIYTNSLYDLEMTLPEPYLCWIPSKEVATKTWRIISIFLQPVVYALLFFASFSQRVFRSIVNKNELYWHDIIGFSLPALMWLCSPLSAAEVLLKWCRIIMFASFIFSLISFNGAHHVSDNYHDGDALPSQLDWGLYQLTTITDRSDIKGNHFWALTHFGDHILHHFFPTLDHGMLSQLYPILQSTLEEVNGSEPRELSFVQHIIEQNKQLLRMEPNPRGHF</sequence>
<comment type="similarity">
    <text evidence="6">Belongs to the cytochrome b5 family.</text>
</comment>
<keyword evidence="2 6" id="KW-0479">Metal-binding</keyword>
<dbReference type="Pfam" id="PF00173">
    <property type="entry name" value="Cyt-b5"/>
    <property type="match status" value="1"/>
</dbReference>
<protein>
    <recommendedName>
        <fullName evidence="5">Cytochrome b5-related protein</fullName>
    </recommendedName>
</protein>
<evidence type="ECO:0000259" key="7">
    <source>
        <dbReference type="PROSITE" id="PS50255"/>
    </source>
</evidence>
<dbReference type="InterPro" id="IPR018506">
    <property type="entry name" value="Cyt_B5_heme-BS"/>
</dbReference>
<evidence type="ECO:0000256" key="1">
    <source>
        <dbReference type="ARBA" id="ARBA00022617"/>
    </source>
</evidence>
<dbReference type="RefSeq" id="XP_005176332.1">
    <property type="nucleotide sequence ID" value="XM_005176275.3"/>
</dbReference>
<dbReference type="STRING" id="7370.A0A1I8NFP5"/>
<dbReference type="VEuPathDB" id="VectorBase:MDOA014688"/>
<dbReference type="GeneID" id="101899452"/>
<dbReference type="FunFam" id="3.10.120.10:FF:000020">
    <property type="entry name" value="Cytochrome b5-related protein"/>
    <property type="match status" value="1"/>
</dbReference>
<reference evidence="8" key="1">
    <citation type="submission" date="2020-05" db="UniProtKB">
        <authorList>
            <consortium name="EnsemblMetazoa"/>
        </authorList>
    </citation>
    <scope>IDENTIFICATION</scope>
    <source>
        <strain evidence="8">Aabys</strain>
    </source>
</reference>
<dbReference type="VEuPathDB" id="VectorBase:MDOMA2_006406"/>
<dbReference type="PROSITE" id="PS50255">
    <property type="entry name" value="CYTOCHROME_B5_2"/>
    <property type="match status" value="1"/>
</dbReference>
<dbReference type="eggNOG" id="KOG4232">
    <property type="taxonomic scope" value="Eukaryota"/>
</dbReference>
<dbReference type="Proteomes" id="UP001652621">
    <property type="component" value="Unplaced"/>
</dbReference>
<feature type="transmembrane region" description="Helical" evidence="6">
    <location>
        <begin position="139"/>
        <end position="156"/>
    </location>
</feature>
<dbReference type="InterPro" id="IPR036400">
    <property type="entry name" value="Cyt_B5-like_heme/steroid_sf"/>
</dbReference>
<dbReference type="PANTHER" id="PTHR16740">
    <property type="entry name" value="CYTOCHROME B5-RELATED PROTEIN-RELATED"/>
    <property type="match status" value="1"/>
</dbReference>
<keyword evidence="9" id="KW-1185">Reference proteome</keyword>
<gene>
    <name evidence="8" type="primary">101899452</name>
    <name evidence="10" type="synonym">LOC101899452</name>
</gene>
<dbReference type="GO" id="GO:0006629">
    <property type="term" value="P:lipid metabolic process"/>
    <property type="evidence" value="ECO:0007669"/>
    <property type="project" value="InterPro"/>
</dbReference>
<feature type="transmembrane region" description="Helical" evidence="6">
    <location>
        <begin position="246"/>
        <end position="266"/>
    </location>
</feature>
<evidence type="ECO:0000256" key="3">
    <source>
        <dbReference type="ARBA" id="ARBA00023004"/>
    </source>
</evidence>
<feature type="domain" description="Cytochrome b5 heme-binding" evidence="7">
    <location>
        <begin position="32"/>
        <end position="101"/>
    </location>
</feature>
<evidence type="ECO:0000256" key="2">
    <source>
        <dbReference type="ARBA" id="ARBA00022723"/>
    </source>
</evidence>
<dbReference type="GO" id="GO:0020037">
    <property type="term" value="F:heme binding"/>
    <property type="evidence" value="ECO:0007669"/>
    <property type="project" value="UniProtKB-UniRule"/>
</dbReference>
<dbReference type="KEGG" id="mde:101899452"/>
<evidence type="ECO:0000256" key="5">
    <source>
        <dbReference type="ARBA" id="ARBA00073492"/>
    </source>
</evidence>
<feature type="transmembrane region" description="Helical" evidence="6">
    <location>
        <begin position="162"/>
        <end position="183"/>
    </location>
</feature>
<keyword evidence="3 6" id="KW-0408">Iron</keyword>
<evidence type="ECO:0000256" key="6">
    <source>
        <dbReference type="RuleBase" id="RU362121"/>
    </source>
</evidence>
<comment type="caution">
    <text evidence="6">Lacks conserved residue(s) required for the propagation of feature annotation.</text>
</comment>
<dbReference type="AlphaFoldDB" id="A0A1I8NFP5"/>